<gene>
    <name evidence="1" type="ORF">H4O11_00075</name>
</gene>
<comment type="caution">
    <text evidence="1">The sequence shown here is derived from an EMBL/GenBank/DDBJ whole genome shotgun (WGS) entry which is preliminary data.</text>
</comment>
<protein>
    <submittedName>
        <fullName evidence="1">Uncharacterized protein</fullName>
    </submittedName>
</protein>
<dbReference type="RefSeq" id="WP_182337391.1">
    <property type="nucleotide sequence ID" value="NZ_JACGXS010000001.1"/>
</dbReference>
<organism evidence="1 2">
    <name type="scientific">Stenotrophomonas tumulicola</name>
    <dbReference type="NCBI Taxonomy" id="1685415"/>
    <lineage>
        <taxon>Bacteria</taxon>
        <taxon>Pseudomonadati</taxon>
        <taxon>Pseudomonadota</taxon>
        <taxon>Gammaproteobacteria</taxon>
        <taxon>Lysobacterales</taxon>
        <taxon>Lysobacteraceae</taxon>
        <taxon>Stenotrophomonas</taxon>
    </lineage>
</organism>
<accession>A0A7W3FJ51</accession>
<keyword evidence="2" id="KW-1185">Reference proteome</keyword>
<reference evidence="1 2" key="1">
    <citation type="submission" date="2020-08" db="EMBL/GenBank/DDBJ databases">
        <title>Stenotrophomonas tumulicola JCM 30961.</title>
        <authorList>
            <person name="Deng Y."/>
        </authorList>
    </citation>
    <scope>NUCLEOTIDE SEQUENCE [LARGE SCALE GENOMIC DNA]</scope>
    <source>
        <strain evidence="1 2">JCM 30961</strain>
    </source>
</reference>
<name>A0A7W3FJ51_9GAMM</name>
<sequence length="136" mass="14749">MTDSSPASERLQALIGDAIHDLSPHFVRKLDRLLADQDDKETTTDRVVNLFGDRHRAQGHPRSEATWAPANGQDQAASISRKFAGLSAIMQILEAAHHCREEDTNEPVLGVHLVEGLLMAGRELFDAVDDGLSGAG</sequence>
<evidence type="ECO:0000313" key="1">
    <source>
        <dbReference type="EMBL" id="MBA8680206.1"/>
    </source>
</evidence>
<evidence type="ECO:0000313" key="2">
    <source>
        <dbReference type="Proteomes" id="UP000547058"/>
    </source>
</evidence>
<dbReference type="AlphaFoldDB" id="A0A7W3FJ51"/>
<dbReference type="Proteomes" id="UP000547058">
    <property type="component" value="Unassembled WGS sequence"/>
</dbReference>
<dbReference type="EMBL" id="JACGXS010000001">
    <property type="protein sequence ID" value="MBA8680206.1"/>
    <property type="molecule type" value="Genomic_DNA"/>
</dbReference>
<proteinExistence type="predicted"/>